<organism evidence="1 2">
    <name type="scientific">Ensete ventricosum</name>
    <name type="common">Abyssinian banana</name>
    <name type="synonym">Musa ensete</name>
    <dbReference type="NCBI Taxonomy" id="4639"/>
    <lineage>
        <taxon>Eukaryota</taxon>
        <taxon>Viridiplantae</taxon>
        <taxon>Streptophyta</taxon>
        <taxon>Embryophyta</taxon>
        <taxon>Tracheophyta</taxon>
        <taxon>Spermatophyta</taxon>
        <taxon>Magnoliopsida</taxon>
        <taxon>Liliopsida</taxon>
        <taxon>Zingiberales</taxon>
        <taxon>Musaceae</taxon>
        <taxon>Ensete</taxon>
    </lineage>
</organism>
<accession>A0A426X240</accession>
<name>A0A426X240_ENSVE</name>
<protein>
    <submittedName>
        <fullName evidence="1">Uncharacterized protein</fullName>
    </submittedName>
</protein>
<comment type="caution">
    <text evidence="1">The sequence shown here is derived from an EMBL/GenBank/DDBJ whole genome shotgun (WGS) entry which is preliminary data.</text>
</comment>
<reference evidence="1 2" key="1">
    <citation type="journal article" date="2014" name="Agronomy (Basel)">
        <title>A Draft Genome Sequence for Ensete ventricosum, the Drought-Tolerant Tree Against Hunger.</title>
        <authorList>
            <person name="Harrison J."/>
            <person name="Moore K.A."/>
            <person name="Paszkiewicz K."/>
            <person name="Jones T."/>
            <person name="Grant M."/>
            <person name="Ambacheew D."/>
            <person name="Muzemil S."/>
            <person name="Studholme D.J."/>
        </authorList>
    </citation>
    <scope>NUCLEOTIDE SEQUENCE [LARGE SCALE GENOMIC DNA]</scope>
</reference>
<dbReference type="AlphaFoldDB" id="A0A426X240"/>
<evidence type="ECO:0000313" key="2">
    <source>
        <dbReference type="Proteomes" id="UP000287651"/>
    </source>
</evidence>
<sequence>MSVQLDIPNVCYQRLGSRFVVPVHTGVPRFSWYGSVTVDFDLLHGSVTVNFDRYRVCSSYRPVQGGLCTGTYRPYRAVQGGMENLGLADMPIFSDASYNL</sequence>
<evidence type="ECO:0000313" key="1">
    <source>
        <dbReference type="EMBL" id="RRT33539.1"/>
    </source>
</evidence>
<dbReference type="Proteomes" id="UP000287651">
    <property type="component" value="Unassembled WGS sequence"/>
</dbReference>
<gene>
    <name evidence="1" type="ORF">B296_00057111</name>
</gene>
<dbReference type="EMBL" id="AMZH03028755">
    <property type="protein sequence ID" value="RRT33539.1"/>
    <property type="molecule type" value="Genomic_DNA"/>
</dbReference>
<proteinExistence type="predicted"/>